<comment type="subcellular location">
    <subcellularLocation>
        <location evidence="1">Membrane</location>
        <topology evidence="1">Multi-pass membrane protein</topology>
    </subcellularLocation>
</comment>
<dbReference type="Proteomes" id="UP000011014">
    <property type="component" value="Unassembled WGS sequence"/>
</dbReference>
<accession>E4YHI8</accession>
<evidence type="ECO:0000256" key="9">
    <source>
        <dbReference type="RuleBase" id="RU000477"/>
    </source>
</evidence>
<keyword evidence="6 10" id="KW-0472">Membrane</keyword>
<dbReference type="InterPro" id="IPR023271">
    <property type="entry name" value="Aquaporin-like"/>
</dbReference>
<keyword evidence="5 10" id="KW-1133">Transmembrane helix</keyword>
<evidence type="ECO:0000256" key="8">
    <source>
        <dbReference type="ARBA" id="ARBA00049405"/>
    </source>
</evidence>
<dbReference type="PRINTS" id="PR00783">
    <property type="entry name" value="MINTRINSICP"/>
</dbReference>
<evidence type="ECO:0000256" key="5">
    <source>
        <dbReference type="ARBA" id="ARBA00022989"/>
    </source>
</evidence>
<evidence type="ECO:0000313" key="11">
    <source>
        <dbReference type="EMBL" id="CBY34962.1"/>
    </source>
</evidence>
<evidence type="ECO:0000256" key="3">
    <source>
        <dbReference type="ARBA" id="ARBA00022448"/>
    </source>
</evidence>
<dbReference type="Pfam" id="PF00230">
    <property type="entry name" value="MIP"/>
    <property type="match status" value="1"/>
</dbReference>
<evidence type="ECO:0000256" key="1">
    <source>
        <dbReference type="ARBA" id="ARBA00004141"/>
    </source>
</evidence>
<feature type="transmembrane region" description="Helical" evidence="10">
    <location>
        <begin position="12"/>
        <end position="30"/>
    </location>
</feature>
<proteinExistence type="inferred from homology"/>
<dbReference type="PANTHER" id="PTHR43829">
    <property type="entry name" value="AQUAPORIN OR AQUAGLYCEROPORIN RELATED"/>
    <property type="match status" value="1"/>
</dbReference>
<gene>
    <name evidence="11" type="ORF">GSOID_T00025003001</name>
</gene>
<feature type="transmembrane region" description="Helical" evidence="10">
    <location>
        <begin position="64"/>
        <end position="86"/>
    </location>
</feature>
<comment type="similarity">
    <text evidence="2 9">Belongs to the MIP/aquaporin (TC 1.A.8) family.</text>
</comment>
<evidence type="ECO:0000256" key="7">
    <source>
        <dbReference type="ARBA" id="ARBA00034651"/>
    </source>
</evidence>
<comment type="catalytic activity">
    <reaction evidence="8">
        <text>glycerol(in) = glycerol(out)</text>
        <dbReference type="Rhea" id="RHEA:29675"/>
        <dbReference type="ChEBI" id="CHEBI:17754"/>
    </reaction>
</comment>
<dbReference type="InterPro" id="IPR050363">
    <property type="entry name" value="MIP/Aquaporin"/>
</dbReference>
<evidence type="ECO:0000256" key="4">
    <source>
        <dbReference type="ARBA" id="ARBA00022692"/>
    </source>
</evidence>
<evidence type="ECO:0000256" key="10">
    <source>
        <dbReference type="SAM" id="Phobius"/>
    </source>
</evidence>
<dbReference type="InterPro" id="IPR000425">
    <property type="entry name" value="MIP"/>
</dbReference>
<dbReference type="GO" id="GO:0005886">
    <property type="term" value="C:plasma membrane"/>
    <property type="evidence" value="ECO:0007669"/>
    <property type="project" value="TreeGrafter"/>
</dbReference>
<dbReference type="GO" id="GO:0015254">
    <property type="term" value="F:glycerol channel activity"/>
    <property type="evidence" value="ECO:0007669"/>
    <property type="project" value="TreeGrafter"/>
</dbReference>
<comment type="catalytic activity">
    <reaction evidence="7">
        <text>H2O(in) = H2O(out)</text>
        <dbReference type="Rhea" id="RHEA:29667"/>
        <dbReference type="ChEBI" id="CHEBI:15377"/>
    </reaction>
</comment>
<evidence type="ECO:0000256" key="6">
    <source>
        <dbReference type="ARBA" id="ARBA00023136"/>
    </source>
</evidence>
<evidence type="ECO:0000256" key="2">
    <source>
        <dbReference type="ARBA" id="ARBA00006175"/>
    </source>
</evidence>
<feature type="non-terminal residue" evidence="11">
    <location>
        <position position="1"/>
    </location>
</feature>
<sequence length="147" mass="15978">VTDKRNANPGGAAPLLIGLAACTIGLSYGANGGGAINPARDLGPRLFSLIMFGSEALHGSAHFFWIPLVAPLVGGVIGALCYLFVISAHWPEEETKIEEEYQKVSDGVSIFPFSNNYFTIQGEIINDENINVEMIRTTSEIQRQEFY</sequence>
<dbReference type="AlphaFoldDB" id="E4YHI8"/>
<dbReference type="EMBL" id="FN654567">
    <property type="protein sequence ID" value="CBY34962.1"/>
    <property type="molecule type" value="Genomic_DNA"/>
</dbReference>
<dbReference type="SUPFAM" id="SSF81338">
    <property type="entry name" value="Aquaporin-like"/>
    <property type="match status" value="1"/>
</dbReference>
<dbReference type="GO" id="GO:0015250">
    <property type="term" value="F:water channel activity"/>
    <property type="evidence" value="ECO:0007669"/>
    <property type="project" value="TreeGrafter"/>
</dbReference>
<name>E4YHI8_OIKDI</name>
<dbReference type="PANTHER" id="PTHR43829:SF9">
    <property type="entry name" value="AQUAPORIN-9"/>
    <property type="match status" value="1"/>
</dbReference>
<dbReference type="Gene3D" id="1.20.1080.10">
    <property type="entry name" value="Glycerol uptake facilitator protein"/>
    <property type="match status" value="1"/>
</dbReference>
<keyword evidence="4 9" id="KW-0812">Transmembrane</keyword>
<reference evidence="11" key="1">
    <citation type="journal article" date="2010" name="Science">
        <title>Plasticity of animal genome architecture unmasked by rapid evolution of a pelagic tunicate.</title>
        <authorList>
            <person name="Denoeud F."/>
            <person name="Henriet S."/>
            <person name="Mungpakdee S."/>
            <person name="Aury J.M."/>
            <person name="Da Silva C."/>
            <person name="Brinkmann H."/>
            <person name="Mikhaleva J."/>
            <person name="Olsen L.C."/>
            <person name="Jubin C."/>
            <person name="Canestro C."/>
            <person name="Bouquet J.M."/>
            <person name="Danks G."/>
            <person name="Poulain J."/>
            <person name="Campsteijn C."/>
            <person name="Adamski M."/>
            <person name="Cross I."/>
            <person name="Yadetie F."/>
            <person name="Muffato M."/>
            <person name="Louis A."/>
            <person name="Butcher S."/>
            <person name="Tsagkogeorga G."/>
            <person name="Konrad A."/>
            <person name="Singh S."/>
            <person name="Jensen M.F."/>
            <person name="Cong E.H."/>
            <person name="Eikeseth-Otteraa H."/>
            <person name="Noel B."/>
            <person name="Anthouard V."/>
            <person name="Porcel B.M."/>
            <person name="Kachouri-Lafond R."/>
            <person name="Nishino A."/>
            <person name="Ugolini M."/>
            <person name="Chourrout P."/>
            <person name="Nishida H."/>
            <person name="Aasland R."/>
            <person name="Huzurbazar S."/>
            <person name="Westhof E."/>
            <person name="Delsuc F."/>
            <person name="Lehrach H."/>
            <person name="Reinhardt R."/>
            <person name="Weissenbach J."/>
            <person name="Roy S.W."/>
            <person name="Artiguenave F."/>
            <person name="Postlethwait J.H."/>
            <person name="Manak J.R."/>
            <person name="Thompson E.M."/>
            <person name="Jaillon O."/>
            <person name="Du Pasquier L."/>
            <person name="Boudinot P."/>
            <person name="Liberles D.A."/>
            <person name="Volff J.N."/>
            <person name="Philippe H."/>
            <person name="Lenhard B."/>
            <person name="Roest Crollius H."/>
            <person name="Wincker P."/>
            <person name="Chourrout D."/>
        </authorList>
    </citation>
    <scope>NUCLEOTIDE SEQUENCE [LARGE SCALE GENOMIC DNA]</scope>
</reference>
<keyword evidence="3 9" id="KW-0813">Transport</keyword>
<organism evidence="11">
    <name type="scientific">Oikopleura dioica</name>
    <name type="common">Tunicate</name>
    <dbReference type="NCBI Taxonomy" id="34765"/>
    <lineage>
        <taxon>Eukaryota</taxon>
        <taxon>Metazoa</taxon>
        <taxon>Chordata</taxon>
        <taxon>Tunicata</taxon>
        <taxon>Appendicularia</taxon>
        <taxon>Copelata</taxon>
        <taxon>Oikopleuridae</taxon>
        <taxon>Oikopleura</taxon>
    </lineage>
</organism>
<protein>
    <submittedName>
        <fullName evidence="11">Uncharacterized protein</fullName>
    </submittedName>
</protein>